<evidence type="ECO:0000256" key="3">
    <source>
        <dbReference type="SAM" id="MobiDB-lite"/>
    </source>
</evidence>
<sequence>MPPDPAPPSKRGPALIHRKRDKPGDKGLADAKLPLSKKRVAKSRPAITTIDRPEDRPVHVSQGMSLFDATGARKYLTAAERSIFLRVAEREDRQVRTLCMTLAYAGCRLSEALALTADRVDLSSGVLVFETLKKRRSGIYRPVPVPPALLEALDLVHGIRECQSRRDKGRDIRLWPWSRMTGWRAVHAVMVAADLTGPHASPKGLRHGFGVAAVSAGIPLNLVQKWLGHAQLSTTAIYANAIGAEEQDIARRMWG</sequence>
<dbReference type="InterPro" id="IPR013762">
    <property type="entry name" value="Integrase-like_cat_sf"/>
</dbReference>
<dbReference type="GO" id="GO:0003677">
    <property type="term" value="F:DNA binding"/>
    <property type="evidence" value="ECO:0007669"/>
    <property type="project" value="InterPro"/>
</dbReference>
<protein>
    <submittedName>
        <fullName evidence="5">Phage integrase family protein</fullName>
    </submittedName>
</protein>
<keyword evidence="6" id="KW-1185">Reference proteome</keyword>
<dbReference type="AlphaFoldDB" id="A0A8G2CP88"/>
<keyword evidence="1" id="KW-0229">DNA integration</keyword>
<dbReference type="GO" id="GO:0015074">
    <property type="term" value="P:DNA integration"/>
    <property type="evidence" value="ECO:0007669"/>
    <property type="project" value="UniProtKB-KW"/>
</dbReference>
<proteinExistence type="predicted"/>
<dbReference type="Pfam" id="PF00589">
    <property type="entry name" value="Phage_integrase"/>
    <property type="match status" value="1"/>
</dbReference>
<keyword evidence="2" id="KW-0233">DNA recombination</keyword>
<dbReference type="PROSITE" id="PS51898">
    <property type="entry name" value="TYR_RECOMBINASE"/>
    <property type="match status" value="1"/>
</dbReference>
<feature type="domain" description="Tyr recombinase" evidence="4">
    <location>
        <begin position="71"/>
        <end position="251"/>
    </location>
</feature>
<dbReference type="SUPFAM" id="SSF56349">
    <property type="entry name" value="DNA breaking-rejoining enzymes"/>
    <property type="match status" value="1"/>
</dbReference>
<evidence type="ECO:0000259" key="4">
    <source>
        <dbReference type="PROSITE" id="PS51898"/>
    </source>
</evidence>
<organism evidence="5 6">
    <name type="scientific">Acidiphilium rubrum</name>
    <dbReference type="NCBI Taxonomy" id="526"/>
    <lineage>
        <taxon>Bacteria</taxon>
        <taxon>Pseudomonadati</taxon>
        <taxon>Pseudomonadota</taxon>
        <taxon>Alphaproteobacteria</taxon>
        <taxon>Acetobacterales</taxon>
        <taxon>Acidocellaceae</taxon>
        <taxon>Acidiphilium</taxon>
    </lineage>
</organism>
<dbReference type="Proteomes" id="UP000186308">
    <property type="component" value="Unassembled WGS sequence"/>
</dbReference>
<evidence type="ECO:0000256" key="1">
    <source>
        <dbReference type="ARBA" id="ARBA00022908"/>
    </source>
</evidence>
<dbReference type="InterPro" id="IPR002104">
    <property type="entry name" value="Integrase_catalytic"/>
</dbReference>
<accession>A0A8G2CP88</accession>
<feature type="compositionally biased region" description="Pro residues" evidence="3">
    <location>
        <begin position="1"/>
        <end position="10"/>
    </location>
</feature>
<feature type="region of interest" description="Disordered" evidence="3">
    <location>
        <begin position="1"/>
        <end position="32"/>
    </location>
</feature>
<evidence type="ECO:0000313" key="6">
    <source>
        <dbReference type="Proteomes" id="UP000186308"/>
    </source>
</evidence>
<reference evidence="5 6" key="1">
    <citation type="submission" date="2017-01" db="EMBL/GenBank/DDBJ databases">
        <authorList>
            <person name="Varghese N."/>
            <person name="Submissions S."/>
        </authorList>
    </citation>
    <scope>NUCLEOTIDE SEQUENCE [LARGE SCALE GENOMIC DNA]</scope>
    <source>
        <strain evidence="5 6">ATCC 35905</strain>
    </source>
</reference>
<dbReference type="EMBL" id="FTNE01000065">
    <property type="protein sequence ID" value="SIR58140.1"/>
    <property type="molecule type" value="Genomic_DNA"/>
</dbReference>
<dbReference type="InterPro" id="IPR011010">
    <property type="entry name" value="DNA_brk_join_enz"/>
</dbReference>
<dbReference type="PANTHER" id="PTHR30349">
    <property type="entry name" value="PHAGE INTEGRASE-RELATED"/>
    <property type="match status" value="1"/>
</dbReference>
<comment type="caution">
    <text evidence="5">The sequence shown here is derived from an EMBL/GenBank/DDBJ whole genome shotgun (WGS) entry which is preliminary data.</text>
</comment>
<evidence type="ECO:0000256" key="2">
    <source>
        <dbReference type="ARBA" id="ARBA00023172"/>
    </source>
</evidence>
<name>A0A8G2CP88_ACIRU</name>
<dbReference type="Gene3D" id="1.10.443.10">
    <property type="entry name" value="Intergrase catalytic core"/>
    <property type="match status" value="1"/>
</dbReference>
<dbReference type="PANTHER" id="PTHR30349:SF64">
    <property type="entry name" value="PROPHAGE INTEGRASE INTD-RELATED"/>
    <property type="match status" value="1"/>
</dbReference>
<evidence type="ECO:0000313" key="5">
    <source>
        <dbReference type="EMBL" id="SIR58140.1"/>
    </source>
</evidence>
<gene>
    <name evidence="5" type="ORF">SAMN05421828_1654</name>
</gene>
<dbReference type="InterPro" id="IPR050090">
    <property type="entry name" value="Tyrosine_recombinase_XerCD"/>
</dbReference>
<dbReference type="GO" id="GO:0006310">
    <property type="term" value="P:DNA recombination"/>
    <property type="evidence" value="ECO:0007669"/>
    <property type="project" value="UniProtKB-KW"/>
</dbReference>